<feature type="transmembrane region" description="Helical" evidence="12">
    <location>
        <begin position="42"/>
        <end position="60"/>
    </location>
</feature>
<dbReference type="SUPFAM" id="SSF81336">
    <property type="entry name" value="F1F0 ATP synthase subunit A"/>
    <property type="match status" value="1"/>
</dbReference>
<dbReference type="GO" id="GO:0046933">
    <property type="term" value="F:proton-transporting ATP synthase activity, rotational mechanism"/>
    <property type="evidence" value="ECO:0007669"/>
    <property type="project" value="UniProtKB-UniRule"/>
</dbReference>
<evidence type="ECO:0000256" key="13">
    <source>
        <dbReference type="RuleBase" id="RU000483"/>
    </source>
</evidence>
<dbReference type="PANTHER" id="PTHR42823:SF3">
    <property type="entry name" value="ATP SYNTHASE SUBUNIT A, CHLOROPLASTIC"/>
    <property type="match status" value="1"/>
</dbReference>
<keyword evidence="11 12" id="KW-0066">ATP synthesis</keyword>
<proteinExistence type="inferred from homology"/>
<dbReference type="GO" id="GO:0042777">
    <property type="term" value="P:proton motive force-driven plasma membrane ATP synthesis"/>
    <property type="evidence" value="ECO:0007669"/>
    <property type="project" value="TreeGrafter"/>
</dbReference>
<dbReference type="RefSeq" id="WP_015238893.1">
    <property type="nucleotide sequence ID" value="NC_020283.1"/>
</dbReference>
<name>M1LNU1_9PROT</name>
<keyword evidence="5 12" id="KW-0138">CF(0)</keyword>
<dbReference type="Gene3D" id="1.20.120.220">
    <property type="entry name" value="ATP synthase, F0 complex, subunit A"/>
    <property type="match status" value="1"/>
</dbReference>
<evidence type="ECO:0000256" key="10">
    <source>
        <dbReference type="ARBA" id="ARBA00023136"/>
    </source>
</evidence>
<feature type="transmembrane region" description="Helical" evidence="12">
    <location>
        <begin position="262"/>
        <end position="286"/>
    </location>
</feature>
<keyword evidence="15" id="KW-1185">Reference proteome</keyword>
<dbReference type="PROSITE" id="PS00449">
    <property type="entry name" value="ATPASE_A"/>
    <property type="match status" value="1"/>
</dbReference>
<feature type="transmembrane region" description="Helical" evidence="12">
    <location>
        <begin position="231"/>
        <end position="255"/>
    </location>
</feature>
<dbReference type="InterPro" id="IPR045082">
    <property type="entry name" value="ATP_syn_F0_a_bact/chloroplast"/>
</dbReference>
<evidence type="ECO:0000256" key="2">
    <source>
        <dbReference type="ARBA" id="ARBA00006810"/>
    </source>
</evidence>
<organism evidence="14 15">
    <name type="scientific">Candidatus Kinetoplastidibacterium crithidiae TCC036E</name>
    <dbReference type="NCBI Taxonomy" id="1208918"/>
    <lineage>
        <taxon>Bacteria</taxon>
        <taxon>Pseudomonadati</taxon>
        <taxon>Pseudomonadota</taxon>
        <taxon>Betaproteobacteria</taxon>
        <taxon>Candidatus Kinetoplastidibacterium</taxon>
    </lineage>
</organism>
<dbReference type="FunFam" id="1.20.120.220:FF:000002">
    <property type="entry name" value="ATP synthase subunit a"/>
    <property type="match status" value="1"/>
</dbReference>
<feature type="transmembrane region" description="Helical" evidence="12">
    <location>
        <begin position="97"/>
        <end position="116"/>
    </location>
</feature>
<dbReference type="STRING" id="1208918.CDEE_0266"/>
<dbReference type="Proteomes" id="UP000011686">
    <property type="component" value="Chromosome"/>
</dbReference>
<evidence type="ECO:0000256" key="1">
    <source>
        <dbReference type="ARBA" id="ARBA00004141"/>
    </source>
</evidence>
<evidence type="ECO:0000256" key="11">
    <source>
        <dbReference type="ARBA" id="ARBA00023310"/>
    </source>
</evidence>
<keyword evidence="8 12" id="KW-1133">Transmembrane helix</keyword>
<dbReference type="PATRIC" id="fig|1208918.3.peg.48"/>
<reference evidence="14 15" key="1">
    <citation type="journal article" date="2013" name="Genome Biol. Evol.">
        <title>Genome evolution and phylogenomic analysis of candidatus kinetoplastibacterium, the betaproteobacterial endosymbionts of strigomonas and angomonas.</title>
        <authorList>
            <person name="Alves J.M."/>
            <person name="Serrano M.G."/>
            <person name="Maia da Silva F."/>
            <person name="Voegtly L.J."/>
            <person name="Matveyev A.V."/>
            <person name="Teixeira M.M."/>
            <person name="Camargo E.P."/>
            <person name="Buck G.A."/>
        </authorList>
    </citation>
    <scope>NUCLEOTIDE SEQUENCE [LARGE SCALE GENOMIC DNA]</scope>
    <source>
        <strain evidence="14 15">TCC036E</strain>
    </source>
</reference>
<dbReference type="GO" id="GO:0016787">
    <property type="term" value="F:hydrolase activity"/>
    <property type="evidence" value="ECO:0007669"/>
    <property type="project" value="UniProtKB-KW"/>
</dbReference>
<dbReference type="GO" id="GO:0005886">
    <property type="term" value="C:plasma membrane"/>
    <property type="evidence" value="ECO:0007669"/>
    <property type="project" value="UniProtKB-SubCell"/>
</dbReference>
<keyword evidence="7 12" id="KW-0375">Hydrogen ion transport</keyword>
<dbReference type="PANTHER" id="PTHR42823">
    <property type="entry name" value="ATP SYNTHASE SUBUNIT A, CHLOROPLASTIC"/>
    <property type="match status" value="1"/>
</dbReference>
<evidence type="ECO:0000256" key="12">
    <source>
        <dbReference type="HAMAP-Rule" id="MF_01393"/>
    </source>
</evidence>
<evidence type="ECO:0000256" key="6">
    <source>
        <dbReference type="ARBA" id="ARBA00022692"/>
    </source>
</evidence>
<keyword evidence="4 12" id="KW-1003">Cell membrane</keyword>
<evidence type="ECO:0000256" key="7">
    <source>
        <dbReference type="ARBA" id="ARBA00022781"/>
    </source>
</evidence>
<dbReference type="Pfam" id="PF00119">
    <property type="entry name" value="ATP-synt_A"/>
    <property type="match status" value="1"/>
</dbReference>
<comment type="subcellular location">
    <subcellularLocation>
        <location evidence="12 13">Cell membrane</location>
        <topology evidence="12 13">Multi-pass membrane protein</topology>
    </subcellularLocation>
    <subcellularLocation>
        <location evidence="1">Membrane</location>
        <topology evidence="1">Multi-pass membrane protein</topology>
    </subcellularLocation>
</comment>
<evidence type="ECO:0000313" key="14">
    <source>
        <dbReference type="EMBL" id="AGF47352.1"/>
    </source>
</evidence>
<keyword evidence="14" id="KW-0378">Hydrolase</keyword>
<evidence type="ECO:0000256" key="5">
    <source>
        <dbReference type="ARBA" id="ARBA00022547"/>
    </source>
</evidence>
<accession>M1LNU1</accession>
<dbReference type="HOGENOM" id="CLU_041018_1_0_4"/>
<gene>
    <name evidence="12" type="primary">atpB</name>
    <name evidence="14" type="ORF">CDEE_0266</name>
</gene>
<evidence type="ECO:0000256" key="9">
    <source>
        <dbReference type="ARBA" id="ARBA00023065"/>
    </source>
</evidence>
<dbReference type="HAMAP" id="MF_01393">
    <property type="entry name" value="ATP_synth_a_bact"/>
    <property type="match status" value="1"/>
</dbReference>
<comment type="function">
    <text evidence="12 13">Key component of the proton channel; it plays a direct role in the translocation of protons across the membrane.</text>
</comment>
<dbReference type="EMBL" id="CP003804">
    <property type="protein sequence ID" value="AGF47352.1"/>
    <property type="molecule type" value="Genomic_DNA"/>
</dbReference>
<keyword evidence="9 12" id="KW-0406">Ion transport</keyword>
<dbReference type="eggNOG" id="COG0356">
    <property type="taxonomic scope" value="Bacteria"/>
</dbReference>
<protein>
    <recommendedName>
        <fullName evidence="12 13">ATP synthase subunit a</fullName>
    </recommendedName>
    <alternativeName>
        <fullName evidence="12">ATP synthase F0 sector subunit a</fullName>
    </alternativeName>
    <alternativeName>
        <fullName evidence="12">F-ATPase subunit 6</fullName>
    </alternativeName>
</protein>
<comment type="similarity">
    <text evidence="2 12 13">Belongs to the ATPase A chain family.</text>
</comment>
<dbReference type="InterPro" id="IPR035908">
    <property type="entry name" value="F0_ATP_A_sf"/>
</dbReference>
<dbReference type="NCBIfam" id="NF004477">
    <property type="entry name" value="PRK05815.1-1"/>
    <property type="match status" value="1"/>
</dbReference>
<evidence type="ECO:0000313" key="15">
    <source>
        <dbReference type="Proteomes" id="UP000011686"/>
    </source>
</evidence>
<keyword evidence="10 12" id="KW-0472">Membrane</keyword>
<feature type="transmembrane region" description="Helical" evidence="12">
    <location>
        <begin position="152"/>
        <end position="171"/>
    </location>
</feature>
<dbReference type="InterPro" id="IPR000568">
    <property type="entry name" value="ATP_synth_F0_asu"/>
</dbReference>
<dbReference type="GO" id="GO:0045259">
    <property type="term" value="C:proton-transporting ATP synthase complex"/>
    <property type="evidence" value="ECO:0007669"/>
    <property type="project" value="UniProtKB-KW"/>
</dbReference>
<evidence type="ECO:0000256" key="4">
    <source>
        <dbReference type="ARBA" id="ARBA00022475"/>
    </source>
</evidence>
<keyword evidence="6 12" id="KW-0812">Transmembrane</keyword>
<keyword evidence="3 12" id="KW-0813">Transport</keyword>
<evidence type="ECO:0000256" key="3">
    <source>
        <dbReference type="ARBA" id="ARBA00022448"/>
    </source>
</evidence>
<dbReference type="NCBIfam" id="TIGR01131">
    <property type="entry name" value="ATP_synt_6_or_A"/>
    <property type="match status" value="1"/>
</dbReference>
<evidence type="ECO:0000256" key="8">
    <source>
        <dbReference type="ARBA" id="ARBA00022989"/>
    </source>
</evidence>
<dbReference type="InterPro" id="IPR023011">
    <property type="entry name" value="ATP_synth_F0_asu_AS"/>
</dbReference>
<dbReference type="KEGG" id="kct:CDEE_0266"/>
<dbReference type="AlphaFoldDB" id="M1LNU1"/>
<dbReference type="CDD" id="cd00310">
    <property type="entry name" value="ATP-synt_Fo_a_6"/>
    <property type="match status" value="1"/>
</dbReference>
<sequence>MLSEGDISPQSLYIQHHLVHMNSIGEPQGSIVQFNVINFDSLFWSILMGSLVVGLLLLVARRATSGVPGRFQAFVEIILDMVDQQAVSILPDERSRVFVSPLAMTVFLWVLIMNSLDFLPVDLMSKIFNIMGLGLSHNDLFYYHRILPTADINIPIGMSMGVLLLVIYYSIRSKSLVGFIKGMFTSPFHSKGFGLLFLAPANFALNVIEYLAKTVSLGMRLFGNMFAGELIFMLIALLGGSWTGLNFMSCSLGFAHILAGSLWAMFHILIVVLQAFIFMMLTLVYIGQAYESH</sequence>